<proteinExistence type="predicted"/>
<accession>A0AB39CEB9</accession>
<name>A0AB39CEB9_9VIRU</name>
<dbReference type="EMBL" id="PQ015379">
    <property type="protein sequence ID" value="XDJ15177.1"/>
    <property type="molecule type" value="Genomic_DNA"/>
</dbReference>
<protein>
    <submittedName>
        <fullName evidence="1">Uncharacterized protein</fullName>
    </submittedName>
</protein>
<organism evidence="1">
    <name type="scientific">Pseudomonas phage HRDY3</name>
    <dbReference type="NCBI Taxonomy" id="3236930"/>
    <lineage>
        <taxon>Viruses</taxon>
    </lineage>
</organism>
<reference evidence="1" key="1">
    <citation type="submission" date="2024-07" db="EMBL/GenBank/DDBJ databases">
        <authorList>
            <person name="Bringhurst R.M."/>
            <person name="Homer T.E."/>
        </authorList>
    </citation>
    <scope>NUCLEOTIDE SEQUENCE</scope>
</reference>
<evidence type="ECO:0000313" key="1">
    <source>
        <dbReference type="EMBL" id="XDJ15177.1"/>
    </source>
</evidence>
<sequence>MVHYSYWIITAHAHIPGNASLCVFGEYRLPLLRVAKLGMRSCLEEIVRDAEVSLSHKYNTLVRKHAPKNKRAQAALDMITEWQDKQRGPA</sequence>